<organism evidence="1 2">
    <name type="scientific">Yarrowia lipolytica</name>
    <name type="common">Candida lipolytica</name>
    <dbReference type="NCBI Taxonomy" id="4952"/>
    <lineage>
        <taxon>Eukaryota</taxon>
        <taxon>Fungi</taxon>
        <taxon>Dikarya</taxon>
        <taxon>Ascomycota</taxon>
        <taxon>Saccharomycotina</taxon>
        <taxon>Dipodascomycetes</taxon>
        <taxon>Dipodascales</taxon>
        <taxon>Dipodascales incertae sedis</taxon>
        <taxon>Yarrowia</taxon>
    </lineage>
</organism>
<gene>
    <name evidence="1" type="ORF">B0I71DRAFT_23615</name>
</gene>
<accession>A0A371CAJ2</accession>
<reference evidence="1 2" key="1">
    <citation type="submission" date="2018-07" db="EMBL/GenBank/DDBJ databases">
        <title>Draft Genome Assemblies for Five Robust Yarrowia lipolytica Strains Exhibiting High Lipid Production and Pentose Sugar Utilization and Sugar Alcohol Secretion from Undetoxified Lignocellulosic Biomass Hydrolysates.</title>
        <authorList>
            <consortium name="DOE Joint Genome Institute"/>
            <person name="Walker C."/>
            <person name="Ryu S."/>
            <person name="Na H."/>
            <person name="Zane M."/>
            <person name="LaButti K."/>
            <person name="Lipzen A."/>
            <person name="Haridas S."/>
            <person name="Barry K."/>
            <person name="Grigoriev I.V."/>
            <person name="Quarterman J."/>
            <person name="Slininger P."/>
            <person name="Dien B."/>
            <person name="Trinh C.T."/>
        </authorList>
    </citation>
    <scope>NUCLEOTIDE SEQUENCE [LARGE SCALE GENOMIC DNA]</scope>
    <source>
        <strain evidence="1 2">YB392</strain>
    </source>
</reference>
<dbReference type="AlphaFoldDB" id="A0A371CAJ2"/>
<protein>
    <submittedName>
        <fullName evidence="1">Uncharacterized protein</fullName>
    </submittedName>
</protein>
<name>A0A371CAJ2_YARLL</name>
<proteinExistence type="predicted"/>
<sequence length="256" mass="28793">MFANSNAHQPITRMLISSRAKGLVDPLGQTKRNEYRQPSLLPYQLSSLLSVHVPMMTGEHLNSALAQHLGKFRVFCSTKMIASRAWIRWSSPCLFIFHIDRVFYCCASTTCSAGGGGVEGIGRKRGEMKGKGEGVRKRHRVISVAAVEHPYPVPNSPAFDQASFLCSMHKKTKIAKTKKWSIQKIAGKKIKKTFYSMQTRTMHVTNLGNTKTAPVGETTVVFRSCEEGQDTGTRDGHVPDLSRVYYFHSYWLEQFF</sequence>
<evidence type="ECO:0000313" key="1">
    <source>
        <dbReference type="EMBL" id="RDW27275.1"/>
    </source>
</evidence>
<dbReference type="Proteomes" id="UP000256601">
    <property type="component" value="Unassembled WGS sequence"/>
</dbReference>
<dbReference type="EMBL" id="KZ858965">
    <property type="protein sequence ID" value="RDW27275.1"/>
    <property type="molecule type" value="Genomic_DNA"/>
</dbReference>
<evidence type="ECO:0000313" key="2">
    <source>
        <dbReference type="Proteomes" id="UP000256601"/>
    </source>
</evidence>